<dbReference type="Proteomes" id="UP000294299">
    <property type="component" value="Chromosome NFRAN"/>
</dbReference>
<dbReference type="OrthoDB" id="6319at2157"/>
<gene>
    <name evidence="2" type="ORF">NFRAN_3038</name>
</gene>
<dbReference type="EMBL" id="LR216287">
    <property type="protein sequence ID" value="VFJ15356.1"/>
    <property type="molecule type" value="Genomic_DNA"/>
</dbReference>
<feature type="compositionally biased region" description="Low complexity" evidence="1">
    <location>
        <begin position="1"/>
        <end position="20"/>
    </location>
</feature>
<sequence length="117" mass="12977">MSNENNGESTNNSNNSASSSIDIKKAIEKTTEFQQDMMRQFSNFQFNAFQNLFSSLQGFTNYNAMFKTNVQSGGRISIPEAERQALGIEEGDLVQVIIIPLASRKQKSGNKNNSSQS</sequence>
<dbReference type="RefSeq" id="WP_134485311.1">
    <property type="nucleotide sequence ID" value="NZ_LR216287.1"/>
</dbReference>
<dbReference type="AlphaFoldDB" id="A0A484IDB1"/>
<keyword evidence="3" id="KW-1185">Reference proteome</keyword>
<feature type="region of interest" description="Disordered" evidence="1">
    <location>
        <begin position="1"/>
        <end position="23"/>
    </location>
</feature>
<name>A0A484IDB1_9ARCH</name>
<dbReference type="Gene3D" id="2.10.260.10">
    <property type="match status" value="1"/>
</dbReference>
<proteinExistence type="predicted"/>
<evidence type="ECO:0000313" key="2">
    <source>
        <dbReference type="EMBL" id="VFJ15356.1"/>
    </source>
</evidence>
<reference evidence="2 3" key="1">
    <citation type="submission" date="2019-02" db="EMBL/GenBank/DDBJ databases">
        <authorList>
            <person name="Lehtovirta-Morley E L."/>
        </authorList>
    </citation>
    <scope>NUCLEOTIDE SEQUENCE [LARGE SCALE GENOMIC DNA]</scope>
    <source>
        <strain evidence="2">NFRAN1</strain>
    </source>
</reference>
<dbReference type="SUPFAM" id="SSF89447">
    <property type="entry name" value="AbrB/MazE/MraZ-like"/>
    <property type="match status" value="1"/>
</dbReference>
<evidence type="ECO:0000313" key="3">
    <source>
        <dbReference type="Proteomes" id="UP000294299"/>
    </source>
</evidence>
<accession>A0A484IDB1</accession>
<protein>
    <recommendedName>
        <fullName evidence="4">SpoVT-AbrB domain-containing protein</fullName>
    </recommendedName>
</protein>
<dbReference type="GeneID" id="39422141"/>
<dbReference type="KEGG" id="nfn:NFRAN_3038"/>
<organism evidence="2 3">
    <name type="scientific">Candidatus Nitrosocosmicus franklandianus</name>
    <dbReference type="NCBI Taxonomy" id="1798806"/>
    <lineage>
        <taxon>Archaea</taxon>
        <taxon>Nitrososphaerota</taxon>
        <taxon>Nitrososphaeria</taxon>
        <taxon>Nitrososphaerales</taxon>
        <taxon>Nitrososphaeraceae</taxon>
        <taxon>Candidatus Nitrosocosmicus</taxon>
    </lineage>
</organism>
<evidence type="ECO:0008006" key="4">
    <source>
        <dbReference type="Google" id="ProtNLM"/>
    </source>
</evidence>
<evidence type="ECO:0000256" key="1">
    <source>
        <dbReference type="SAM" id="MobiDB-lite"/>
    </source>
</evidence>
<dbReference type="InterPro" id="IPR037914">
    <property type="entry name" value="SpoVT-AbrB_sf"/>
</dbReference>